<gene>
    <name evidence="1" type="ORF">GCM10023258_34780</name>
</gene>
<evidence type="ECO:0000313" key="1">
    <source>
        <dbReference type="EMBL" id="GAA5034194.1"/>
    </source>
</evidence>
<sequence length="77" mass="9047">MRRFNRALWKSMPASYRAEHRAAWMGEAADLYGPVSQQVCFDRYALLNRQDPRRWPMPTKPVWPGPGLLRHLGLRPD</sequence>
<reference evidence="2" key="1">
    <citation type="journal article" date="2019" name="Int. J. Syst. Evol. Microbiol.">
        <title>The Global Catalogue of Microorganisms (GCM) 10K type strain sequencing project: providing services to taxonomists for standard genome sequencing and annotation.</title>
        <authorList>
            <consortium name="The Broad Institute Genomics Platform"/>
            <consortium name="The Broad Institute Genome Sequencing Center for Infectious Disease"/>
            <person name="Wu L."/>
            <person name="Ma J."/>
        </authorList>
    </citation>
    <scope>NUCLEOTIDE SEQUENCE [LARGE SCALE GENOMIC DNA]</scope>
    <source>
        <strain evidence="2">JCM 17687</strain>
    </source>
</reference>
<accession>A0ABP9JK77</accession>
<evidence type="ECO:0000313" key="2">
    <source>
        <dbReference type="Proteomes" id="UP001500427"/>
    </source>
</evidence>
<protein>
    <submittedName>
        <fullName evidence="1">Uncharacterized protein</fullName>
    </submittedName>
</protein>
<dbReference type="Proteomes" id="UP001500427">
    <property type="component" value="Unassembled WGS sequence"/>
</dbReference>
<dbReference type="EMBL" id="BAABIW010000024">
    <property type="protein sequence ID" value="GAA5034194.1"/>
    <property type="molecule type" value="Genomic_DNA"/>
</dbReference>
<organism evidence="1 2">
    <name type="scientific">Terrabacter aeriphilus</name>
    <dbReference type="NCBI Taxonomy" id="515662"/>
    <lineage>
        <taxon>Bacteria</taxon>
        <taxon>Bacillati</taxon>
        <taxon>Actinomycetota</taxon>
        <taxon>Actinomycetes</taxon>
        <taxon>Micrococcales</taxon>
        <taxon>Intrasporangiaceae</taxon>
        <taxon>Terrabacter</taxon>
    </lineage>
</organism>
<comment type="caution">
    <text evidence="1">The sequence shown here is derived from an EMBL/GenBank/DDBJ whole genome shotgun (WGS) entry which is preliminary data.</text>
</comment>
<name>A0ABP9JK77_9MICO</name>
<proteinExistence type="predicted"/>
<keyword evidence="2" id="KW-1185">Reference proteome</keyword>